<dbReference type="InterPro" id="IPR040131">
    <property type="entry name" value="MnmG_N"/>
</dbReference>
<evidence type="ECO:0000313" key="12">
    <source>
        <dbReference type="EMBL" id="BCU82082.1"/>
    </source>
</evidence>
<evidence type="ECO:0000256" key="9">
    <source>
        <dbReference type="ARBA" id="ARBA00023027"/>
    </source>
</evidence>
<evidence type="ECO:0000256" key="4">
    <source>
        <dbReference type="ARBA" id="ARBA00022630"/>
    </source>
</evidence>
<sequence length="439" mass="48667">MPKQPVNVIGAGLAGSEAAWQIAQRNVPVRLYEMRPVKRTPAHRGGDFAELVCSNSLRSNELTNAVGILKEEMRRLDSLIMRCADQHAVPAGGALAVDREAFSAAVTAALHNIPHVEIIHEEVTEIPEGITVVATGPLTSAALSEKLKALTGEEYLYFYDAAAPIVEKESIDMDKVFVASRYGKGEAAYLNCPMTEEEFDRFYEALVTAETAPLKEFEKEIYFEGCMPIEVMAKRGKKTLLFGPMKPVGLVDPRTGKQPFAVVQLRQDNSAGTLYNLVGFQTHLKWGEQKRIFRMIPGLENAEIVRYGVMHRNTFINSPKVLKPTYQFRDRDDLFFAGQMTGVEGYVESAASGLIAGINAARLAMGQEPVVFPHETVIGSLARYITTADPDNFQPMNANFGLLPPLPQRIRAKKERNLKIAERALERLQAFSDELYAFS</sequence>
<dbReference type="RefSeq" id="WP_212772468.1">
    <property type="nucleotide sequence ID" value="NZ_AP024601.1"/>
</dbReference>
<dbReference type="FunFam" id="3.50.50.60:FF:000040">
    <property type="entry name" value="Methylenetetrahydrofolate--tRNA-(uracil-5-)-methyltransferase TrmFO"/>
    <property type="match status" value="1"/>
</dbReference>
<feature type="binding site" evidence="10">
    <location>
        <begin position="10"/>
        <end position="15"/>
    </location>
    <ligand>
        <name>FAD</name>
        <dbReference type="ChEBI" id="CHEBI:57692"/>
    </ligand>
</feature>
<dbReference type="NCBIfam" id="TIGR00137">
    <property type="entry name" value="gid_trmFO"/>
    <property type="match status" value="1"/>
</dbReference>
<dbReference type="EMBL" id="AP024601">
    <property type="protein sequence ID" value="BCU82082.1"/>
    <property type="molecule type" value="Genomic_DNA"/>
</dbReference>
<dbReference type="InterPro" id="IPR004417">
    <property type="entry name" value="TrmFO"/>
</dbReference>
<dbReference type="HAMAP" id="MF_01037">
    <property type="entry name" value="TrmFO"/>
    <property type="match status" value="1"/>
</dbReference>
<keyword evidence="4 10" id="KW-0285">Flavoprotein</keyword>
<dbReference type="GO" id="GO:0005829">
    <property type="term" value="C:cytosol"/>
    <property type="evidence" value="ECO:0007669"/>
    <property type="project" value="TreeGrafter"/>
</dbReference>
<comment type="catalytic activity">
    <reaction evidence="10">
        <text>uridine(54) in tRNA + (6R)-5,10-methylene-5,6,7,8-tetrahydrofolate + NADH + H(+) = 5-methyluridine(54) in tRNA + (6S)-5,6,7,8-tetrahydrofolate + NAD(+)</text>
        <dbReference type="Rhea" id="RHEA:16873"/>
        <dbReference type="Rhea" id="RHEA-COMP:10167"/>
        <dbReference type="Rhea" id="RHEA-COMP:10193"/>
        <dbReference type="ChEBI" id="CHEBI:15378"/>
        <dbReference type="ChEBI" id="CHEBI:15636"/>
        <dbReference type="ChEBI" id="CHEBI:57453"/>
        <dbReference type="ChEBI" id="CHEBI:57540"/>
        <dbReference type="ChEBI" id="CHEBI:57945"/>
        <dbReference type="ChEBI" id="CHEBI:65315"/>
        <dbReference type="ChEBI" id="CHEBI:74447"/>
        <dbReference type="EC" id="2.1.1.74"/>
    </reaction>
</comment>
<evidence type="ECO:0000256" key="10">
    <source>
        <dbReference type="HAMAP-Rule" id="MF_01037"/>
    </source>
</evidence>
<keyword evidence="7 10" id="KW-0274">FAD</keyword>
<evidence type="ECO:0000256" key="3">
    <source>
        <dbReference type="ARBA" id="ARBA00022603"/>
    </source>
</evidence>
<proteinExistence type="inferred from homology"/>
<dbReference type="GO" id="GO:0002098">
    <property type="term" value="P:tRNA wobble uridine modification"/>
    <property type="evidence" value="ECO:0007669"/>
    <property type="project" value="TreeGrafter"/>
</dbReference>
<gene>
    <name evidence="10 12" type="primary">trmFO</name>
    <name evidence="12" type="ORF">JIR001_18650</name>
</gene>
<evidence type="ECO:0000256" key="6">
    <source>
        <dbReference type="ARBA" id="ARBA00022694"/>
    </source>
</evidence>
<accession>A0A8D5ZNL9</accession>
<keyword evidence="3 10" id="KW-0489">Methyltransferase</keyword>
<dbReference type="PANTHER" id="PTHR11806:SF2">
    <property type="entry name" value="METHYLENETETRAHYDROFOLATE--TRNA-(URACIL-5-)-METHYLTRANSFERASE TRMFO"/>
    <property type="match status" value="1"/>
</dbReference>
<keyword evidence="2 10" id="KW-0963">Cytoplasm</keyword>
<dbReference type="EC" id="2.1.1.74" evidence="10"/>
<dbReference type="GO" id="GO:0050660">
    <property type="term" value="F:flavin adenine dinucleotide binding"/>
    <property type="evidence" value="ECO:0007669"/>
    <property type="project" value="UniProtKB-UniRule"/>
</dbReference>
<keyword evidence="8 10" id="KW-0521">NADP</keyword>
<reference evidence="12" key="1">
    <citation type="journal article" date="2013" name="Int. J. Syst. Evol. Microbiol.">
        <title>Polycladomyces abyssicola gen. nov., sp. nov., a thermophilic filamentous bacterium isolated from hemipelagic sediment.</title>
        <authorList>
            <person name="Tsubouchi T."/>
            <person name="Shimane Y."/>
            <person name="Mori K."/>
            <person name="Usui K."/>
            <person name="Hiraki T."/>
            <person name="Tame A."/>
            <person name="Uematsu K."/>
            <person name="Maruyama T."/>
            <person name="Hatada Y."/>
        </authorList>
    </citation>
    <scope>NUCLEOTIDE SEQUENCE</scope>
    <source>
        <strain evidence="12">JIR-001</strain>
    </source>
</reference>
<evidence type="ECO:0000256" key="7">
    <source>
        <dbReference type="ARBA" id="ARBA00022827"/>
    </source>
</evidence>
<dbReference type="GO" id="GO:0030488">
    <property type="term" value="P:tRNA methylation"/>
    <property type="evidence" value="ECO:0007669"/>
    <property type="project" value="TreeGrafter"/>
</dbReference>
<feature type="domain" description="MnmG N-terminal" evidence="11">
    <location>
        <begin position="6"/>
        <end position="367"/>
    </location>
</feature>
<comment type="function">
    <text evidence="10">Catalyzes the folate-dependent formation of 5-methyl-uridine at position 54 (M-5-U54) in all tRNAs.</text>
</comment>
<evidence type="ECO:0000256" key="5">
    <source>
        <dbReference type="ARBA" id="ARBA00022679"/>
    </source>
</evidence>
<comment type="cofactor">
    <cofactor evidence="1 10">
        <name>FAD</name>
        <dbReference type="ChEBI" id="CHEBI:57692"/>
    </cofactor>
</comment>
<keyword evidence="13" id="KW-1185">Reference proteome</keyword>
<evidence type="ECO:0000256" key="1">
    <source>
        <dbReference type="ARBA" id="ARBA00001974"/>
    </source>
</evidence>
<dbReference type="SUPFAM" id="SSF51905">
    <property type="entry name" value="FAD/NAD(P)-binding domain"/>
    <property type="match status" value="1"/>
</dbReference>
<dbReference type="InterPro" id="IPR020595">
    <property type="entry name" value="MnmG-rel_CS"/>
</dbReference>
<comment type="catalytic activity">
    <reaction evidence="10">
        <text>uridine(54) in tRNA + (6R)-5,10-methylene-5,6,7,8-tetrahydrofolate + NADPH + H(+) = 5-methyluridine(54) in tRNA + (6S)-5,6,7,8-tetrahydrofolate + NADP(+)</text>
        <dbReference type="Rhea" id="RHEA:62372"/>
        <dbReference type="Rhea" id="RHEA-COMP:10167"/>
        <dbReference type="Rhea" id="RHEA-COMP:10193"/>
        <dbReference type="ChEBI" id="CHEBI:15378"/>
        <dbReference type="ChEBI" id="CHEBI:15636"/>
        <dbReference type="ChEBI" id="CHEBI:57453"/>
        <dbReference type="ChEBI" id="CHEBI:57783"/>
        <dbReference type="ChEBI" id="CHEBI:58349"/>
        <dbReference type="ChEBI" id="CHEBI:65315"/>
        <dbReference type="ChEBI" id="CHEBI:74447"/>
        <dbReference type="EC" id="2.1.1.74"/>
    </reaction>
</comment>
<evidence type="ECO:0000259" key="11">
    <source>
        <dbReference type="Pfam" id="PF01134"/>
    </source>
</evidence>
<keyword evidence="9 10" id="KW-0520">NAD</keyword>
<dbReference type="InterPro" id="IPR036188">
    <property type="entry name" value="FAD/NAD-bd_sf"/>
</dbReference>
<name>A0A8D5ZNL9_9BACL</name>
<evidence type="ECO:0000256" key="8">
    <source>
        <dbReference type="ARBA" id="ARBA00022857"/>
    </source>
</evidence>
<protein>
    <recommendedName>
        <fullName evidence="10">Methylenetetrahydrofolate--tRNA-(uracil-5-)-methyltransferase TrmFO</fullName>
        <ecNumber evidence="10">2.1.1.74</ecNumber>
    </recommendedName>
    <alternativeName>
        <fullName evidence="10">Folate-dependent tRNA (uracil-5-)-methyltransferase</fullName>
    </alternativeName>
    <alternativeName>
        <fullName evidence="10">Folate-dependent tRNA(M-5-U54)-methyltransferase</fullName>
    </alternativeName>
</protein>
<evidence type="ECO:0000256" key="2">
    <source>
        <dbReference type="ARBA" id="ARBA00022490"/>
    </source>
</evidence>
<comment type="similarity">
    <text evidence="10">Belongs to the MnmG family. TrmFO subfamily.</text>
</comment>
<dbReference type="PROSITE" id="PS01281">
    <property type="entry name" value="GIDA_2"/>
    <property type="match status" value="1"/>
</dbReference>
<dbReference type="InterPro" id="IPR002218">
    <property type="entry name" value="MnmG-rel"/>
</dbReference>
<dbReference type="Pfam" id="PF01134">
    <property type="entry name" value="GIDA"/>
    <property type="match status" value="1"/>
</dbReference>
<keyword evidence="5 10" id="KW-0808">Transferase</keyword>
<dbReference type="Gene3D" id="3.50.50.60">
    <property type="entry name" value="FAD/NAD(P)-binding domain"/>
    <property type="match status" value="2"/>
</dbReference>
<dbReference type="FunFam" id="3.50.50.60:FF:000035">
    <property type="entry name" value="Methylenetetrahydrofolate--tRNA-(uracil-5-)-methyltransferase TrmFO"/>
    <property type="match status" value="1"/>
</dbReference>
<organism evidence="12 13">
    <name type="scientific">Polycladomyces abyssicola</name>
    <dbReference type="NCBI Taxonomy" id="1125966"/>
    <lineage>
        <taxon>Bacteria</taxon>
        <taxon>Bacillati</taxon>
        <taxon>Bacillota</taxon>
        <taxon>Bacilli</taxon>
        <taxon>Bacillales</taxon>
        <taxon>Thermoactinomycetaceae</taxon>
        <taxon>Polycladomyces</taxon>
    </lineage>
</organism>
<reference evidence="12" key="2">
    <citation type="journal article" date="2021" name="Microbiol. Resour. Announc.">
        <title>Complete Genome Sequence of Polycladomyces abyssicola JIR-001T, Isolated from Hemipelagic Sediment in Deep Seawater.</title>
        <authorList>
            <person name="Tsubouchi T."/>
            <person name="Kaneko Y."/>
        </authorList>
    </citation>
    <scope>NUCLEOTIDE SEQUENCE</scope>
    <source>
        <strain evidence="12">JIR-001</strain>
    </source>
</reference>
<keyword evidence="6 10" id="KW-0819">tRNA processing</keyword>
<dbReference type="AlphaFoldDB" id="A0A8D5ZNL9"/>
<dbReference type="NCBIfam" id="NF003739">
    <property type="entry name" value="PRK05335.1"/>
    <property type="match status" value="1"/>
</dbReference>
<comment type="subcellular location">
    <subcellularLocation>
        <location evidence="10">Cytoplasm</location>
    </subcellularLocation>
</comment>
<dbReference type="GO" id="GO:0047151">
    <property type="term" value="F:tRNA (uracil(54)-C5)-methyltransferase activity, 5,10-methylenetetrahydrofolate-dependent"/>
    <property type="evidence" value="ECO:0007669"/>
    <property type="project" value="UniProtKB-UniRule"/>
</dbReference>
<dbReference type="Proteomes" id="UP000677436">
    <property type="component" value="Chromosome"/>
</dbReference>
<evidence type="ECO:0000313" key="13">
    <source>
        <dbReference type="Proteomes" id="UP000677436"/>
    </source>
</evidence>
<dbReference type="KEGG" id="pabs:JIR001_18650"/>
<dbReference type="PANTHER" id="PTHR11806">
    <property type="entry name" value="GLUCOSE INHIBITED DIVISION PROTEIN A"/>
    <property type="match status" value="1"/>
</dbReference>